<name>A0A0A2T5P2_9GAMM</name>
<reference evidence="5 6" key="1">
    <citation type="submission" date="2014-05" db="EMBL/GenBank/DDBJ databases">
        <authorList>
            <person name="Rizzardi K."/>
            <person name="Winiecka-Krusnell J."/>
            <person name="Ramliden M."/>
            <person name="Alm E."/>
            <person name="Andersson S."/>
            <person name="Byfors S."/>
        </authorList>
    </citation>
    <scope>NUCLEOTIDE SEQUENCE [LARGE SCALE GENOMIC DNA]</scope>
    <source>
        <strain evidence="5 6">LEGN</strain>
    </source>
</reference>
<dbReference type="PANTHER" id="PTHR11236">
    <property type="entry name" value="AMINOBENZOATE/ANTHRANILATE SYNTHASE"/>
    <property type="match status" value="1"/>
</dbReference>
<dbReference type="OrthoDB" id="9803598at2"/>
<dbReference type="PANTHER" id="PTHR11236:SF50">
    <property type="entry name" value="AMINODEOXYCHORISMATE SYNTHASE COMPONENT 1"/>
    <property type="match status" value="1"/>
</dbReference>
<dbReference type="STRING" id="1498499.EP47_02015"/>
<dbReference type="GO" id="GO:0046820">
    <property type="term" value="F:4-amino-4-deoxychorismate synthase activity"/>
    <property type="evidence" value="ECO:0007669"/>
    <property type="project" value="UniProtKB-EC"/>
</dbReference>
<dbReference type="EMBL" id="JNCF01000042">
    <property type="protein sequence ID" value="KGP62753.1"/>
    <property type="molecule type" value="Genomic_DNA"/>
</dbReference>
<evidence type="ECO:0000259" key="4">
    <source>
        <dbReference type="Pfam" id="PF04715"/>
    </source>
</evidence>
<protein>
    <recommendedName>
        <fullName evidence="1">aminodeoxychorismate synthase</fullName>
        <ecNumber evidence="1">2.6.1.85</ecNumber>
    </recommendedName>
</protein>
<evidence type="ECO:0000256" key="2">
    <source>
        <dbReference type="ARBA" id="ARBA00022679"/>
    </source>
</evidence>
<dbReference type="Pfam" id="PF04715">
    <property type="entry name" value="Anth_synt_I_N"/>
    <property type="match status" value="1"/>
</dbReference>
<organism evidence="5 6">
    <name type="scientific">Legionella norrlandica</name>
    <dbReference type="NCBI Taxonomy" id="1498499"/>
    <lineage>
        <taxon>Bacteria</taxon>
        <taxon>Pseudomonadati</taxon>
        <taxon>Pseudomonadota</taxon>
        <taxon>Gammaproteobacteria</taxon>
        <taxon>Legionellales</taxon>
        <taxon>Legionellaceae</taxon>
        <taxon>Legionella</taxon>
    </lineage>
</organism>
<gene>
    <name evidence="5" type="ORF">EP47_02015</name>
</gene>
<dbReference type="AlphaFoldDB" id="A0A0A2T5P2"/>
<dbReference type="InterPro" id="IPR006805">
    <property type="entry name" value="Anth_synth_I_N"/>
</dbReference>
<dbReference type="GO" id="GO:0009396">
    <property type="term" value="P:folic acid-containing compound biosynthetic process"/>
    <property type="evidence" value="ECO:0007669"/>
    <property type="project" value="InterPro"/>
</dbReference>
<dbReference type="Gene3D" id="3.60.120.10">
    <property type="entry name" value="Anthranilate synthase"/>
    <property type="match status" value="1"/>
</dbReference>
<evidence type="ECO:0000256" key="1">
    <source>
        <dbReference type="ARBA" id="ARBA00013139"/>
    </source>
</evidence>
<feature type="domain" description="Chorismate-utilising enzyme C-terminal" evidence="3">
    <location>
        <begin position="180"/>
        <end position="433"/>
    </location>
</feature>
<dbReference type="EC" id="2.6.1.85" evidence="1"/>
<dbReference type="Pfam" id="PF00425">
    <property type="entry name" value="Chorismate_bind"/>
    <property type="match status" value="1"/>
</dbReference>
<evidence type="ECO:0000313" key="5">
    <source>
        <dbReference type="EMBL" id="KGP62753.1"/>
    </source>
</evidence>
<dbReference type="PRINTS" id="PR00095">
    <property type="entry name" value="ANTSNTHASEI"/>
</dbReference>
<dbReference type="InterPro" id="IPR019999">
    <property type="entry name" value="Anth_synth_I-like"/>
</dbReference>
<comment type="caution">
    <text evidence="5">The sequence shown here is derived from an EMBL/GenBank/DDBJ whole genome shotgun (WGS) entry which is preliminary data.</text>
</comment>
<dbReference type="Proteomes" id="UP000054422">
    <property type="component" value="Unassembled WGS sequence"/>
</dbReference>
<dbReference type="InterPro" id="IPR015890">
    <property type="entry name" value="Chorismate_C"/>
</dbReference>
<keyword evidence="6" id="KW-1185">Reference proteome</keyword>
<feature type="domain" description="Anthranilate synthase component I N-terminal" evidence="4">
    <location>
        <begin position="17"/>
        <end position="136"/>
    </location>
</feature>
<evidence type="ECO:0000313" key="6">
    <source>
        <dbReference type="Proteomes" id="UP000054422"/>
    </source>
</evidence>
<dbReference type="InterPro" id="IPR005801">
    <property type="entry name" value="ADC_synthase"/>
</dbReference>
<dbReference type="NCBIfam" id="TIGR00553">
    <property type="entry name" value="pabB"/>
    <property type="match status" value="1"/>
</dbReference>
<dbReference type="SUPFAM" id="SSF56322">
    <property type="entry name" value="ADC synthase"/>
    <property type="match status" value="1"/>
</dbReference>
<dbReference type="GO" id="GO:0000162">
    <property type="term" value="P:L-tryptophan biosynthetic process"/>
    <property type="evidence" value="ECO:0007669"/>
    <property type="project" value="TreeGrafter"/>
</dbReference>
<sequence>MINSSVISLDYHSFLPESYEKLSKLPGFVLLQSTDKSIGRYDILSAYPYERVIVKDNIRNKEYVLRELKNKLKIKESGLDLPFQGGAIGYISYEFGDLLYGLETHPKSCLSGVPLLNLGFYDWAIIVDHYLKKATLFSGNTHSSTANILREIKEIILLKKTLEKPNLFSVQGEFSPLISKENYKNSFNAIQQALRAGRSYQVNYTQPFQAEFIGDPWRMYQMVNKTNPVPYSAFIRLDEADILSFSPERFLLYDNGEILTSPIKGTIHRSTDPFMDKQLKEELLKSSKNNAENIMIVDLLRNDLGKFAKAGTVKVINLCAIQSYQAVHHLVSDIHAFCRDEIHPVEAFFSCFPGGSITGAPKLEAMKIIKEQEHYRRGVYCGCITYFSRHGRFDANIAIRTITAKNNMLHLAAGGGIVIDSDWEDEYRECFTKLTAIINGIK</sequence>
<keyword evidence="2" id="KW-0808">Transferase</keyword>
<proteinExistence type="predicted"/>
<accession>A0A0A2T5P2</accession>
<dbReference type="InterPro" id="IPR005802">
    <property type="entry name" value="ADC_synth_comp_1"/>
</dbReference>
<dbReference type="RefSeq" id="WP_081964910.1">
    <property type="nucleotide sequence ID" value="NZ_JNCF01000042.1"/>
</dbReference>
<evidence type="ECO:0000259" key="3">
    <source>
        <dbReference type="Pfam" id="PF00425"/>
    </source>
</evidence>